<feature type="compositionally biased region" description="Polar residues" evidence="1">
    <location>
        <begin position="37"/>
        <end position="49"/>
    </location>
</feature>
<evidence type="ECO:0000313" key="3">
    <source>
        <dbReference type="Proteomes" id="UP001165190"/>
    </source>
</evidence>
<reference evidence="2" key="1">
    <citation type="submission" date="2023-05" db="EMBL/GenBank/DDBJ databases">
        <title>Genome and transcriptome analyses reveal genes involved in the formation of fine ridges on petal epidermal cells in Hibiscus trionum.</title>
        <authorList>
            <person name="Koshimizu S."/>
            <person name="Masuda S."/>
            <person name="Ishii T."/>
            <person name="Shirasu K."/>
            <person name="Hoshino A."/>
            <person name="Arita M."/>
        </authorList>
    </citation>
    <scope>NUCLEOTIDE SEQUENCE</scope>
    <source>
        <strain evidence="2">Hamamatsu line</strain>
    </source>
</reference>
<gene>
    <name evidence="2" type="ORF">HRI_003101500</name>
</gene>
<keyword evidence="3" id="KW-1185">Reference proteome</keyword>
<comment type="caution">
    <text evidence="2">The sequence shown here is derived from an EMBL/GenBank/DDBJ whole genome shotgun (WGS) entry which is preliminary data.</text>
</comment>
<dbReference type="AlphaFoldDB" id="A0A9W7M8M3"/>
<evidence type="ECO:0000313" key="2">
    <source>
        <dbReference type="EMBL" id="GMI94322.1"/>
    </source>
</evidence>
<dbReference type="EMBL" id="BSYR01000026">
    <property type="protein sequence ID" value="GMI94322.1"/>
    <property type="molecule type" value="Genomic_DNA"/>
</dbReference>
<evidence type="ECO:0000256" key="1">
    <source>
        <dbReference type="SAM" id="MobiDB-lite"/>
    </source>
</evidence>
<proteinExistence type="predicted"/>
<name>A0A9W7M8M3_HIBTR</name>
<accession>A0A9W7M8M3</accession>
<protein>
    <submittedName>
        <fullName evidence="2">Uncharacterized protein</fullName>
    </submittedName>
</protein>
<dbReference type="Proteomes" id="UP001165190">
    <property type="component" value="Unassembled WGS sequence"/>
</dbReference>
<organism evidence="2 3">
    <name type="scientific">Hibiscus trionum</name>
    <name type="common">Flower of an hour</name>
    <dbReference type="NCBI Taxonomy" id="183268"/>
    <lineage>
        <taxon>Eukaryota</taxon>
        <taxon>Viridiplantae</taxon>
        <taxon>Streptophyta</taxon>
        <taxon>Embryophyta</taxon>
        <taxon>Tracheophyta</taxon>
        <taxon>Spermatophyta</taxon>
        <taxon>Magnoliopsida</taxon>
        <taxon>eudicotyledons</taxon>
        <taxon>Gunneridae</taxon>
        <taxon>Pentapetalae</taxon>
        <taxon>rosids</taxon>
        <taxon>malvids</taxon>
        <taxon>Malvales</taxon>
        <taxon>Malvaceae</taxon>
        <taxon>Malvoideae</taxon>
        <taxon>Hibiscus</taxon>
    </lineage>
</organism>
<sequence length="76" mass="8280">MVFMLNRQRISVSLQPSTTIHNLERSAPISGHRHTHPTTVHGSPFSTKSAPREMSNLVDNSISATSPAFTSPISPQ</sequence>
<feature type="region of interest" description="Disordered" evidence="1">
    <location>
        <begin position="24"/>
        <end position="52"/>
    </location>
</feature>